<feature type="domain" description="DNA-directed DNA polymerase family A palm" evidence="5">
    <location>
        <begin position="1"/>
        <end position="63"/>
    </location>
</feature>
<gene>
    <name evidence="6" type="ORF">DLM_3601</name>
</gene>
<dbReference type="GO" id="GO:0006302">
    <property type="term" value="P:double-strand break repair"/>
    <property type="evidence" value="ECO:0007669"/>
    <property type="project" value="TreeGrafter"/>
</dbReference>
<dbReference type="AlphaFoldDB" id="A0A3G9GQK5"/>
<dbReference type="GO" id="GO:0003887">
    <property type="term" value="F:DNA-directed DNA polymerase activity"/>
    <property type="evidence" value="ECO:0007669"/>
    <property type="project" value="UniProtKB-EC"/>
</dbReference>
<dbReference type="PANTHER" id="PTHR10133:SF27">
    <property type="entry name" value="DNA POLYMERASE NU"/>
    <property type="match status" value="1"/>
</dbReference>
<evidence type="ECO:0000256" key="4">
    <source>
        <dbReference type="ARBA" id="ARBA00049244"/>
    </source>
</evidence>
<organism evidence="6 7">
    <name type="scientific">Aquitalea magnusonii</name>
    <dbReference type="NCBI Taxonomy" id="332411"/>
    <lineage>
        <taxon>Bacteria</taxon>
        <taxon>Pseudomonadati</taxon>
        <taxon>Pseudomonadota</taxon>
        <taxon>Betaproteobacteria</taxon>
        <taxon>Neisseriales</taxon>
        <taxon>Chromobacteriaceae</taxon>
        <taxon>Aquitalea</taxon>
    </lineage>
</organism>
<dbReference type="InterPro" id="IPR043502">
    <property type="entry name" value="DNA/RNA_pol_sf"/>
</dbReference>
<protein>
    <recommendedName>
        <fullName evidence="2">DNA-directed DNA polymerase</fullName>
        <ecNumber evidence="2">2.7.7.7</ecNumber>
    </recommendedName>
</protein>
<evidence type="ECO:0000313" key="6">
    <source>
        <dbReference type="EMBL" id="BBF87187.1"/>
    </source>
</evidence>
<dbReference type="PANTHER" id="PTHR10133">
    <property type="entry name" value="DNA POLYMERASE I"/>
    <property type="match status" value="1"/>
</dbReference>
<comment type="subunit">
    <text evidence="1">Single-chain monomer with multiple functions.</text>
</comment>
<evidence type="ECO:0000256" key="1">
    <source>
        <dbReference type="ARBA" id="ARBA00011541"/>
    </source>
</evidence>
<reference evidence="7" key="3">
    <citation type="journal article" date="2017" name="Plant Physiol. Biochem.">
        <title>Differential oxidative and antioxidative response of duckweed Lemna minor toward plant growth promoting/inhibiting bacteria.</title>
        <authorList>
            <person name="Ishizawa H."/>
            <person name="Kuroda M."/>
            <person name="Morikawa M."/>
            <person name="Ike M."/>
        </authorList>
    </citation>
    <scope>NUCLEOTIDE SEQUENCE [LARGE SCALE GENOMIC DNA]</scope>
    <source>
        <strain evidence="7">H3</strain>
    </source>
</reference>
<keyword evidence="6" id="KW-0548">Nucleotidyltransferase</keyword>
<dbReference type="STRING" id="332411.VI06_15615"/>
<comment type="catalytic activity">
    <reaction evidence="4">
        <text>DNA(n) + a 2'-deoxyribonucleoside 5'-triphosphate = DNA(n+1) + diphosphate</text>
        <dbReference type="Rhea" id="RHEA:22508"/>
        <dbReference type="Rhea" id="RHEA-COMP:17339"/>
        <dbReference type="Rhea" id="RHEA-COMP:17340"/>
        <dbReference type="ChEBI" id="CHEBI:33019"/>
        <dbReference type="ChEBI" id="CHEBI:61560"/>
        <dbReference type="ChEBI" id="CHEBI:173112"/>
        <dbReference type="EC" id="2.7.7.7"/>
    </reaction>
</comment>
<keyword evidence="7" id="KW-1185">Reference proteome</keyword>
<evidence type="ECO:0000313" key="7">
    <source>
        <dbReference type="Proteomes" id="UP000198290"/>
    </source>
</evidence>
<dbReference type="GO" id="GO:0003677">
    <property type="term" value="F:DNA binding"/>
    <property type="evidence" value="ECO:0007669"/>
    <property type="project" value="InterPro"/>
</dbReference>
<dbReference type="KEGG" id="amah:DLM_3601"/>
<dbReference type="InterPro" id="IPR002298">
    <property type="entry name" value="DNA_polymerase_A"/>
</dbReference>
<dbReference type="GO" id="GO:0006261">
    <property type="term" value="P:DNA-templated DNA replication"/>
    <property type="evidence" value="ECO:0007669"/>
    <property type="project" value="InterPro"/>
</dbReference>
<dbReference type="SUPFAM" id="SSF56672">
    <property type="entry name" value="DNA/RNA polymerases"/>
    <property type="match status" value="1"/>
</dbReference>
<dbReference type="Pfam" id="PF00476">
    <property type="entry name" value="DNA_pol_A"/>
    <property type="match status" value="1"/>
</dbReference>
<name>A0A3G9GQK5_9NEIS</name>
<dbReference type="Proteomes" id="UP000198290">
    <property type="component" value="Chromosome"/>
</dbReference>
<dbReference type="EC" id="2.7.7.7" evidence="2"/>
<evidence type="ECO:0000256" key="3">
    <source>
        <dbReference type="ARBA" id="ARBA00022705"/>
    </source>
</evidence>
<keyword evidence="3" id="KW-0235">DNA replication</keyword>
<reference evidence="6 7" key="2">
    <citation type="journal article" date="2017" name="Genome Announc.">
        <title>Draft genome sequence of Aquitalea magnusonii strain H3, a plant growth-promoting bacterium of duckweed Lemna minor.</title>
        <authorList>
            <person name="Ishizawa H."/>
            <person name="Kuroda M."/>
            <person name="Ike M."/>
        </authorList>
    </citation>
    <scope>NUCLEOTIDE SEQUENCE [LARGE SCALE GENOMIC DNA]</scope>
    <source>
        <strain evidence="6 7">H3</strain>
    </source>
</reference>
<sequence>MKNALDAQKLSSLLIMQVHDELVLEVPDTELELVKQQLPQIMAGVAQLKVPLLAEVGAGSNWEAAH</sequence>
<dbReference type="EMBL" id="AP018823">
    <property type="protein sequence ID" value="BBF87187.1"/>
    <property type="molecule type" value="Genomic_DNA"/>
</dbReference>
<accession>A0A3G9GQK5</accession>
<evidence type="ECO:0000259" key="5">
    <source>
        <dbReference type="Pfam" id="PF00476"/>
    </source>
</evidence>
<dbReference type="Gene3D" id="3.30.70.370">
    <property type="match status" value="1"/>
</dbReference>
<proteinExistence type="predicted"/>
<dbReference type="InterPro" id="IPR001098">
    <property type="entry name" value="DNA-dir_DNA_pol_A_palm_dom"/>
</dbReference>
<keyword evidence="6" id="KW-0808">Transferase</keyword>
<reference evidence="7" key="1">
    <citation type="journal article" date="2017" name="Biotechnol. Biofuels">
        <title>Evaluation of environmental bacterial communities as a factor affecting the growth of duckweed Lemna minor.</title>
        <authorList>
            <person name="Ishizawa H."/>
            <person name="Kuroda M."/>
            <person name="Morikawa M."/>
            <person name="Ike M."/>
        </authorList>
    </citation>
    <scope>NUCLEOTIDE SEQUENCE [LARGE SCALE GENOMIC DNA]</scope>
    <source>
        <strain evidence="7">H3</strain>
    </source>
</reference>
<evidence type="ECO:0000256" key="2">
    <source>
        <dbReference type="ARBA" id="ARBA00012417"/>
    </source>
</evidence>